<dbReference type="OrthoDB" id="9204489at2"/>
<proteinExistence type="predicted"/>
<dbReference type="Proteomes" id="UP000277007">
    <property type="component" value="Unassembled WGS sequence"/>
</dbReference>
<gene>
    <name evidence="1" type="ORF">EJ903_18375</name>
</gene>
<dbReference type="AlphaFoldDB" id="A0A431VDY8"/>
<comment type="caution">
    <text evidence="1">The sequence shown here is derived from an EMBL/GenBank/DDBJ whole genome shotgun (WGS) entry which is preliminary data.</text>
</comment>
<name>A0A431VDY8_9PROT</name>
<evidence type="ECO:0000313" key="1">
    <source>
        <dbReference type="EMBL" id="RTR17460.1"/>
    </source>
</evidence>
<protein>
    <submittedName>
        <fullName evidence="1">Uncharacterized protein</fullName>
    </submittedName>
</protein>
<evidence type="ECO:0000313" key="2">
    <source>
        <dbReference type="Proteomes" id="UP000277007"/>
    </source>
</evidence>
<sequence length="435" mass="51327">MKNLYVALKDILIRQKSNIDISSIFESIFREERNFAIESLTSNKYYRNFQFGYLNGLYINGDERISSDLMAFVWGITKEDFIKDLIIKRYKEKILDERSASMERFKKNLDHNMFDYISLSYIVRSNNKLENISFDSMKSYICEDYQILKDIFHQSGRILTDDELFHFEIVNMMYKDFCSYMVPAFDDPRINFLEEYYKSKGIDLNDDMQYNKYGLISTGSRFEIKPSTQSKLYDKTLDTHILIKGVENSIVLFIKELKDIGAIVDVAFRVDSHYVADKIPNNSIIMEELEFGKIFSLSDLGSPEISKLYSPDNYDNLWVVISEGEITFEEICSNFEVHDDCIVTQGLHLQYSKIGGKYIINHLDHEYFFYTIDEFSVREKNPHQKGEARTRYKTFKIDNSSLPFFLDDGTCVLFFFLNRLFRNQTLLKEYFSKVV</sequence>
<accession>A0A431VDY8</accession>
<dbReference type="EMBL" id="RXMA01000019">
    <property type="protein sequence ID" value="RTR17460.1"/>
    <property type="molecule type" value="Genomic_DNA"/>
</dbReference>
<keyword evidence="2" id="KW-1185">Reference proteome</keyword>
<dbReference type="RefSeq" id="WP_126618148.1">
    <property type="nucleotide sequence ID" value="NZ_JBHUCY010000031.1"/>
</dbReference>
<reference evidence="1 2" key="1">
    <citation type="submission" date="2018-12" db="EMBL/GenBank/DDBJ databases">
        <authorList>
            <person name="Yang Y."/>
        </authorList>
    </citation>
    <scope>NUCLEOTIDE SEQUENCE [LARGE SCALE GENOMIC DNA]</scope>
    <source>
        <strain evidence="1 2">L-25-5w-1</strain>
    </source>
</reference>
<organism evidence="1 2">
    <name type="scientific">Azospirillum griseum</name>
    <dbReference type="NCBI Taxonomy" id="2496639"/>
    <lineage>
        <taxon>Bacteria</taxon>
        <taxon>Pseudomonadati</taxon>
        <taxon>Pseudomonadota</taxon>
        <taxon>Alphaproteobacteria</taxon>
        <taxon>Rhodospirillales</taxon>
        <taxon>Azospirillaceae</taxon>
        <taxon>Azospirillum</taxon>
    </lineage>
</organism>